<dbReference type="Proteomes" id="UP000028123">
    <property type="component" value="Unassembled WGS sequence"/>
</dbReference>
<keyword evidence="2" id="KW-1185">Reference proteome</keyword>
<gene>
    <name evidence="1" type="ORF">ET33_12285</name>
</gene>
<dbReference type="OrthoDB" id="2662653at2"/>
<dbReference type="RefSeq" id="WP_036687288.1">
    <property type="nucleotide sequence ID" value="NZ_JNVM01000019.1"/>
</dbReference>
<sequence>MLTIRVTPQLHHVVHMLKGVDFRKNVNTSLKSSFISSAESLAVIEAFSQADKFKQPKDPLSKWD</sequence>
<evidence type="ECO:0000313" key="2">
    <source>
        <dbReference type="Proteomes" id="UP000028123"/>
    </source>
</evidence>
<organism evidence="1 2">
    <name type="scientific">Paenibacillus tyrfis</name>
    <dbReference type="NCBI Taxonomy" id="1501230"/>
    <lineage>
        <taxon>Bacteria</taxon>
        <taxon>Bacillati</taxon>
        <taxon>Bacillota</taxon>
        <taxon>Bacilli</taxon>
        <taxon>Bacillales</taxon>
        <taxon>Paenibacillaceae</taxon>
        <taxon>Paenibacillus</taxon>
    </lineage>
</organism>
<dbReference type="AlphaFoldDB" id="A0A081NZD6"/>
<proteinExistence type="predicted"/>
<evidence type="ECO:0000313" key="1">
    <source>
        <dbReference type="EMBL" id="KEQ23809.1"/>
    </source>
</evidence>
<reference evidence="1 2" key="1">
    <citation type="submission" date="2014-06" db="EMBL/GenBank/DDBJ databases">
        <title>Draft genome sequence of Paenibacillus sp. MSt1.</title>
        <authorList>
            <person name="Aw Y.K."/>
            <person name="Ong K.S."/>
            <person name="Gan H.M."/>
            <person name="Lee S.M."/>
        </authorList>
    </citation>
    <scope>NUCLEOTIDE SEQUENCE [LARGE SCALE GENOMIC DNA]</scope>
    <source>
        <strain evidence="1 2">MSt1</strain>
    </source>
</reference>
<comment type="caution">
    <text evidence="1">The sequence shown here is derived from an EMBL/GenBank/DDBJ whole genome shotgun (WGS) entry which is preliminary data.</text>
</comment>
<name>A0A081NZD6_9BACL</name>
<dbReference type="EMBL" id="JNVM01000019">
    <property type="protein sequence ID" value="KEQ23809.1"/>
    <property type="molecule type" value="Genomic_DNA"/>
</dbReference>
<protein>
    <submittedName>
        <fullName evidence="1">Uncharacterized protein</fullName>
    </submittedName>
</protein>
<accession>A0A081NZD6</accession>